<evidence type="ECO:0000259" key="7">
    <source>
        <dbReference type="PROSITE" id="PS50850"/>
    </source>
</evidence>
<dbReference type="Proteomes" id="UP000829069">
    <property type="component" value="Chromosome"/>
</dbReference>
<dbReference type="InterPro" id="IPR036259">
    <property type="entry name" value="MFS_trans_sf"/>
</dbReference>
<keyword evidence="3 6" id="KW-0812">Transmembrane</keyword>
<accession>A0ABY3W5G8</accession>
<dbReference type="PANTHER" id="PTHR42718:SF9">
    <property type="entry name" value="MAJOR FACILITATOR SUPERFAMILY MULTIDRUG TRANSPORTER MFSC"/>
    <property type="match status" value="1"/>
</dbReference>
<organism evidence="8 9">
    <name type="scientific">Arthrobacter sulfonylureivorans</name>
    <dbReference type="NCBI Taxonomy" id="2486855"/>
    <lineage>
        <taxon>Bacteria</taxon>
        <taxon>Bacillati</taxon>
        <taxon>Actinomycetota</taxon>
        <taxon>Actinomycetes</taxon>
        <taxon>Micrococcales</taxon>
        <taxon>Micrococcaceae</taxon>
        <taxon>Arthrobacter</taxon>
    </lineage>
</organism>
<evidence type="ECO:0000256" key="6">
    <source>
        <dbReference type="SAM" id="Phobius"/>
    </source>
</evidence>
<dbReference type="Gene3D" id="1.20.1250.20">
    <property type="entry name" value="MFS general substrate transporter like domains"/>
    <property type="match status" value="2"/>
</dbReference>
<feature type="transmembrane region" description="Helical" evidence="6">
    <location>
        <begin position="165"/>
        <end position="183"/>
    </location>
</feature>
<evidence type="ECO:0000313" key="8">
    <source>
        <dbReference type="EMBL" id="UNK44662.1"/>
    </source>
</evidence>
<feature type="transmembrane region" description="Helical" evidence="6">
    <location>
        <begin position="216"/>
        <end position="237"/>
    </location>
</feature>
<evidence type="ECO:0000256" key="5">
    <source>
        <dbReference type="ARBA" id="ARBA00023136"/>
    </source>
</evidence>
<dbReference type="Pfam" id="PF07690">
    <property type="entry name" value="MFS_1"/>
    <property type="match status" value="1"/>
</dbReference>
<feature type="transmembrane region" description="Helical" evidence="6">
    <location>
        <begin position="7"/>
        <end position="23"/>
    </location>
</feature>
<dbReference type="CDD" id="cd06174">
    <property type="entry name" value="MFS"/>
    <property type="match status" value="1"/>
</dbReference>
<comment type="subcellular location">
    <subcellularLocation>
        <location evidence="1">Cell membrane</location>
        <topology evidence="1">Multi-pass membrane protein</topology>
    </subcellularLocation>
</comment>
<dbReference type="RefSeq" id="WP_241913077.1">
    <property type="nucleotide sequence ID" value="NZ_CP093326.1"/>
</dbReference>
<feature type="transmembrane region" description="Helical" evidence="6">
    <location>
        <begin position="385"/>
        <end position="406"/>
    </location>
</feature>
<feature type="transmembrane region" description="Helical" evidence="6">
    <location>
        <begin position="307"/>
        <end position="328"/>
    </location>
</feature>
<keyword evidence="4 6" id="KW-1133">Transmembrane helix</keyword>
<evidence type="ECO:0000313" key="9">
    <source>
        <dbReference type="Proteomes" id="UP000829069"/>
    </source>
</evidence>
<dbReference type="SUPFAM" id="SSF103473">
    <property type="entry name" value="MFS general substrate transporter"/>
    <property type="match status" value="1"/>
</dbReference>
<evidence type="ECO:0000256" key="3">
    <source>
        <dbReference type="ARBA" id="ARBA00022692"/>
    </source>
</evidence>
<keyword evidence="2" id="KW-0813">Transport</keyword>
<feature type="transmembrane region" description="Helical" evidence="6">
    <location>
        <begin position="74"/>
        <end position="94"/>
    </location>
</feature>
<feature type="transmembrane region" description="Helical" evidence="6">
    <location>
        <begin position="282"/>
        <end position="301"/>
    </location>
</feature>
<feature type="domain" description="Major facilitator superfamily (MFS) profile" evidence="7">
    <location>
        <begin position="1"/>
        <end position="411"/>
    </location>
</feature>
<dbReference type="InterPro" id="IPR020846">
    <property type="entry name" value="MFS_dom"/>
</dbReference>
<feature type="transmembrane region" description="Helical" evidence="6">
    <location>
        <begin position="249"/>
        <end position="270"/>
    </location>
</feature>
<dbReference type="EMBL" id="CP093326">
    <property type="protein sequence ID" value="UNK44662.1"/>
    <property type="molecule type" value="Genomic_DNA"/>
</dbReference>
<dbReference type="PROSITE" id="PS50850">
    <property type="entry name" value="MFS"/>
    <property type="match status" value="1"/>
</dbReference>
<proteinExistence type="predicted"/>
<feature type="transmembrane region" description="Helical" evidence="6">
    <location>
        <begin position="340"/>
        <end position="365"/>
    </location>
</feature>
<keyword evidence="5 6" id="KW-0472">Membrane</keyword>
<reference evidence="8 9" key="1">
    <citation type="submission" date="2022-03" db="EMBL/GenBank/DDBJ databases">
        <title>Isotopic signatures of nitrous oxide derived from detoxification processes.</title>
        <authorList>
            <person name="Behrendt U."/>
            <person name="Buchen C."/>
            <person name="Well R."/>
            <person name="Ulrich A."/>
            <person name="Rohe L."/>
            <person name="Kolb S."/>
            <person name="Schloter M."/>
            <person name="Horn M.A."/>
            <person name="Augustin J."/>
        </authorList>
    </citation>
    <scope>NUCLEOTIDE SEQUENCE [LARGE SCALE GENOMIC DNA]</scope>
    <source>
        <strain evidence="8 9">S4-C24</strain>
    </source>
</reference>
<keyword evidence="9" id="KW-1185">Reference proteome</keyword>
<protein>
    <submittedName>
        <fullName evidence="8">MFS transporter</fullName>
    </submittedName>
</protein>
<gene>
    <name evidence="8" type="ORF">MNQ99_11800</name>
</gene>
<name>A0ABY3W5G8_9MICC</name>
<dbReference type="InterPro" id="IPR011701">
    <property type="entry name" value="MFS"/>
</dbReference>
<evidence type="ECO:0000256" key="4">
    <source>
        <dbReference type="ARBA" id="ARBA00022989"/>
    </source>
</evidence>
<dbReference type="PANTHER" id="PTHR42718">
    <property type="entry name" value="MAJOR FACILITATOR SUPERFAMILY MULTIDRUG TRANSPORTER MFSC"/>
    <property type="match status" value="1"/>
</dbReference>
<evidence type="ECO:0000256" key="2">
    <source>
        <dbReference type="ARBA" id="ARBA00022448"/>
    </source>
</evidence>
<sequence length="451" mass="48205">MDSRRAWWVWGSGIFAYLVAITQRTSFGVAGLQATERFDATAAALSTFTVVQLVVYAGLQIPVGLMVDKYGPRMMVAGGALLMLAGQTALAFASSVPEGLIGRILVGAGDAMTFVSVLRLLPSWFSAKRIPLLTQLTGQLGQIGQLISVIPFVAILNLAGWTPAFLSVAAMSALAFVLALAVVRNEPAQLKKPLPPTLRQTGASLADAWREPGTRLGLWTHFTVQFPANVFMLMWGYPFLVSAQGLSPSAASALMTVAVLTSFVAGPLLGGWVGRHPLRRSTMVLLIIGTMSAAWLCVLLYPGPAPFWLLLLLVMAVSVGGPGSMIGFDFARTFNPLSRAGTATGIVNVGGFISALLVMFGMGIVLDALLASGFSQGELYALDSFKLAFSLQFVFLIGGTLAILTVRKRVRTRMSHGGVIVPPLRDALARERRRQRERIRERRGSGGSRRG</sequence>
<feature type="transmembrane region" description="Helical" evidence="6">
    <location>
        <begin position="43"/>
        <end position="67"/>
    </location>
</feature>
<evidence type="ECO:0000256" key="1">
    <source>
        <dbReference type="ARBA" id="ARBA00004651"/>
    </source>
</evidence>